<sequence>MREEHAFEFDKLKIRTHFSSKTWKCLAEMLVNRIDVQTGVVMRNAIMLNPSRIDYRHRYLQRLAPGERICFDNFRHHGILLPYGALNANHNTQNKFIIDPTYGWVMADSADPLSAWDIFKVVQVKYGTADEDFYGKLFFYLREQFEMFIDRLQKFTINFDLYDEDALKLSEKLKGKQFFDRIYVNNLSDETYVGIKSTLTKFRPLLNADNPYATLITLFMNWLPSVPQSDQEKVMKNIILNNSDKYKSNNMMANITNFATEISNEINALYDHDQEFEKYMETKGANKTAKKVGLRRRTVHRIVPKRLGISMNKDEQNNVLSLENERDRHLWFDVGMHTFLEHYVEWEIVA</sequence>
<keyword evidence="2" id="KW-1185">Reference proteome</keyword>
<accession>A0A9N9DAL7</accession>
<evidence type="ECO:0000313" key="1">
    <source>
        <dbReference type="EMBL" id="CAG8628572.1"/>
    </source>
</evidence>
<protein>
    <submittedName>
        <fullName evidence="1">17908_t:CDS:1</fullName>
    </submittedName>
</protein>
<name>A0A9N9DAL7_9GLOM</name>
<proteinExistence type="predicted"/>
<reference evidence="1" key="1">
    <citation type="submission" date="2021-06" db="EMBL/GenBank/DDBJ databases">
        <authorList>
            <person name="Kallberg Y."/>
            <person name="Tangrot J."/>
            <person name="Rosling A."/>
        </authorList>
    </citation>
    <scope>NUCLEOTIDE SEQUENCE</scope>
    <source>
        <strain evidence="1">MA453B</strain>
    </source>
</reference>
<dbReference type="AlphaFoldDB" id="A0A9N9DAL7"/>
<gene>
    <name evidence="1" type="ORF">DERYTH_LOCUS9026</name>
</gene>
<organism evidence="1 2">
    <name type="scientific">Dentiscutata erythropus</name>
    <dbReference type="NCBI Taxonomy" id="1348616"/>
    <lineage>
        <taxon>Eukaryota</taxon>
        <taxon>Fungi</taxon>
        <taxon>Fungi incertae sedis</taxon>
        <taxon>Mucoromycota</taxon>
        <taxon>Glomeromycotina</taxon>
        <taxon>Glomeromycetes</taxon>
        <taxon>Diversisporales</taxon>
        <taxon>Gigasporaceae</taxon>
        <taxon>Dentiscutata</taxon>
    </lineage>
</organism>
<comment type="caution">
    <text evidence="1">The sequence shown here is derived from an EMBL/GenBank/DDBJ whole genome shotgun (WGS) entry which is preliminary data.</text>
</comment>
<dbReference type="Proteomes" id="UP000789405">
    <property type="component" value="Unassembled WGS sequence"/>
</dbReference>
<dbReference type="EMBL" id="CAJVPY010004809">
    <property type="protein sequence ID" value="CAG8628572.1"/>
    <property type="molecule type" value="Genomic_DNA"/>
</dbReference>
<evidence type="ECO:0000313" key="2">
    <source>
        <dbReference type="Proteomes" id="UP000789405"/>
    </source>
</evidence>
<dbReference type="OrthoDB" id="432970at2759"/>